<reference evidence="2" key="1">
    <citation type="journal article" date="2020" name="Stud. Mycol.">
        <title>101 Dothideomycetes genomes: a test case for predicting lifestyles and emergence of pathogens.</title>
        <authorList>
            <person name="Haridas S."/>
            <person name="Albert R."/>
            <person name="Binder M."/>
            <person name="Bloem J."/>
            <person name="Labutti K."/>
            <person name="Salamov A."/>
            <person name="Andreopoulos B."/>
            <person name="Baker S."/>
            <person name="Barry K."/>
            <person name="Bills G."/>
            <person name="Bluhm B."/>
            <person name="Cannon C."/>
            <person name="Castanera R."/>
            <person name="Culley D."/>
            <person name="Daum C."/>
            <person name="Ezra D."/>
            <person name="Gonzalez J."/>
            <person name="Henrissat B."/>
            <person name="Kuo A."/>
            <person name="Liang C."/>
            <person name="Lipzen A."/>
            <person name="Lutzoni F."/>
            <person name="Magnuson J."/>
            <person name="Mondo S."/>
            <person name="Nolan M."/>
            <person name="Ohm R."/>
            <person name="Pangilinan J."/>
            <person name="Park H.-J."/>
            <person name="Ramirez L."/>
            <person name="Alfaro M."/>
            <person name="Sun H."/>
            <person name="Tritt A."/>
            <person name="Yoshinaga Y."/>
            <person name="Zwiers L.-H."/>
            <person name="Turgeon B."/>
            <person name="Goodwin S."/>
            <person name="Spatafora J."/>
            <person name="Crous P."/>
            <person name="Grigoriev I."/>
        </authorList>
    </citation>
    <scope>NUCLEOTIDE SEQUENCE</scope>
    <source>
        <strain evidence="2">CBS 627.86</strain>
    </source>
</reference>
<evidence type="ECO:0000256" key="1">
    <source>
        <dbReference type="SAM" id="MobiDB-lite"/>
    </source>
</evidence>
<proteinExistence type="predicted"/>
<accession>A0A6A5ZM16</accession>
<gene>
    <name evidence="2" type="ORF">BDV96DRAFT_566283</name>
</gene>
<organism evidence="2 3">
    <name type="scientific">Lophiotrema nucula</name>
    <dbReference type="NCBI Taxonomy" id="690887"/>
    <lineage>
        <taxon>Eukaryota</taxon>
        <taxon>Fungi</taxon>
        <taxon>Dikarya</taxon>
        <taxon>Ascomycota</taxon>
        <taxon>Pezizomycotina</taxon>
        <taxon>Dothideomycetes</taxon>
        <taxon>Pleosporomycetidae</taxon>
        <taxon>Pleosporales</taxon>
        <taxon>Lophiotremataceae</taxon>
        <taxon>Lophiotrema</taxon>
    </lineage>
</organism>
<feature type="compositionally biased region" description="Basic and acidic residues" evidence="1">
    <location>
        <begin position="7"/>
        <end position="25"/>
    </location>
</feature>
<dbReference type="EMBL" id="ML977314">
    <property type="protein sequence ID" value="KAF2119903.1"/>
    <property type="molecule type" value="Genomic_DNA"/>
</dbReference>
<dbReference type="Proteomes" id="UP000799770">
    <property type="component" value="Unassembled WGS sequence"/>
</dbReference>
<sequence length="189" mass="21678">MPKRRVLPWEKNKEPKAKVAAHSEEAAQNSAPMKETTRKRRTKDLEEQAIVESSKKFKTLRRSSSSKRKKIKIAAREESNSEKEETEDEAETKSPFFSAKPRARQATRGYPSSLSGEYDEQRIGNKDIEDEVEANEEPTSRWTRSKRDTQVQTYTPAVLGNKSSATITTRQLRGSRVRCRVHGDDHDEE</sequence>
<feature type="compositionally biased region" description="Basic residues" evidence="1">
    <location>
        <begin position="56"/>
        <end position="73"/>
    </location>
</feature>
<feature type="compositionally biased region" description="Basic and acidic residues" evidence="1">
    <location>
        <begin position="74"/>
        <end position="83"/>
    </location>
</feature>
<evidence type="ECO:0000313" key="2">
    <source>
        <dbReference type="EMBL" id="KAF2119903.1"/>
    </source>
</evidence>
<evidence type="ECO:0000313" key="3">
    <source>
        <dbReference type="Proteomes" id="UP000799770"/>
    </source>
</evidence>
<name>A0A6A5ZM16_9PLEO</name>
<feature type="region of interest" description="Disordered" evidence="1">
    <location>
        <begin position="1"/>
        <end position="149"/>
    </location>
</feature>
<keyword evidence="3" id="KW-1185">Reference proteome</keyword>
<dbReference type="AlphaFoldDB" id="A0A6A5ZM16"/>
<protein>
    <submittedName>
        <fullName evidence="2">Uncharacterized protein</fullName>
    </submittedName>
</protein>